<evidence type="ECO:0000313" key="2">
    <source>
        <dbReference type="Proteomes" id="UP001349343"/>
    </source>
</evidence>
<evidence type="ECO:0000313" key="1">
    <source>
        <dbReference type="EMBL" id="WQJ53103.1"/>
    </source>
</evidence>
<accession>A0ABZ0Z1N1</accession>
<dbReference type="EMBL" id="OR769222">
    <property type="protein sequence ID" value="WQJ53103.1"/>
    <property type="molecule type" value="Genomic_DNA"/>
</dbReference>
<organism evidence="1 2">
    <name type="scientific">phage Lak_Megaphage_RVC_JS4_GC31</name>
    <dbReference type="NCBI Taxonomy" id="3109228"/>
    <lineage>
        <taxon>Viruses</taxon>
        <taxon>Duplodnaviria</taxon>
        <taxon>Heunggongvirae</taxon>
        <taxon>Uroviricota</taxon>
        <taxon>Caudoviricetes</taxon>
        <taxon>Caudoviricetes code 15 clade</taxon>
    </lineage>
</organism>
<dbReference type="Proteomes" id="UP001349343">
    <property type="component" value="Segment"/>
</dbReference>
<sequence>MIRIKKHEEKSDFIVLTMYTSYNFKPQKIIINKKQNESVYTSFDNNNNEYTQVNIIGDKFGYRIYEKISEILNLIK</sequence>
<proteinExistence type="predicted"/>
<keyword evidence="2" id="KW-1185">Reference proteome</keyword>
<name>A0ABZ0Z1N1_9CAUD</name>
<reference evidence="1 2" key="1">
    <citation type="submission" date="2023-11" db="EMBL/GenBank/DDBJ databases">
        <authorList>
            <person name="Cook R."/>
            <person name="Crisci M."/>
            <person name="Pye H."/>
            <person name="Adriaenssens E."/>
            <person name="Santini J."/>
        </authorList>
    </citation>
    <scope>NUCLEOTIDE SEQUENCE [LARGE SCALE GENOMIC DNA]</scope>
    <source>
        <strain evidence="1">Lak_Megaphage_RVC_JS4_GC31</strain>
    </source>
</reference>
<protein>
    <submittedName>
        <fullName evidence="1">Uncharacterized protein</fullName>
    </submittedName>
</protein>